<evidence type="ECO:0000313" key="2">
    <source>
        <dbReference type="EMBL" id="OAF69646.1"/>
    </source>
</evidence>
<name>A0A177B5W9_9BILA</name>
<dbReference type="Pfam" id="PF15163">
    <property type="entry name" value="Meiosis_expr"/>
    <property type="match status" value="1"/>
</dbReference>
<dbReference type="InterPro" id="IPR020186">
    <property type="entry name" value="Meiosis-expressed_gene_1"/>
</dbReference>
<dbReference type="GO" id="GO:0005634">
    <property type="term" value="C:nucleus"/>
    <property type="evidence" value="ECO:0007669"/>
    <property type="project" value="InterPro"/>
</dbReference>
<accession>A0A177B5W9</accession>
<organism evidence="2 3">
    <name type="scientific">Intoshia linei</name>
    <dbReference type="NCBI Taxonomy" id="1819745"/>
    <lineage>
        <taxon>Eukaryota</taxon>
        <taxon>Metazoa</taxon>
        <taxon>Spiralia</taxon>
        <taxon>Lophotrochozoa</taxon>
        <taxon>Mesozoa</taxon>
        <taxon>Orthonectida</taxon>
        <taxon>Rhopaluridae</taxon>
        <taxon>Intoshia</taxon>
    </lineage>
</organism>
<keyword evidence="3" id="KW-1185">Reference proteome</keyword>
<dbReference type="PANTHER" id="PTHR17008:SF1">
    <property type="entry name" value="MEIOSIS EXPRESSED GENE 1 PROTEIN HOMOLOG"/>
    <property type="match status" value="1"/>
</dbReference>
<protein>
    <submittedName>
        <fullName evidence="2">Meiosis expressed protein</fullName>
    </submittedName>
</protein>
<comment type="similarity">
    <text evidence="1">Belongs to the MEIG1 family.</text>
</comment>
<dbReference type="PANTHER" id="PTHR17008">
    <property type="entry name" value="MEIOSIS-EXPRESSED GENE 1 PROTEIN"/>
    <property type="match status" value="1"/>
</dbReference>
<sequence length="84" mass="10224">MANVEVKMIPISMKRPKVWNDDVEEAYRFQLAGYRDSYEYTHFNNGIDVDRWQHNGYVKKLVRKGLFNFNHLYNLLCRWKILLL</sequence>
<proteinExistence type="inferred from homology"/>
<dbReference type="EMBL" id="LWCA01000249">
    <property type="protein sequence ID" value="OAF69646.1"/>
    <property type="molecule type" value="Genomic_DNA"/>
</dbReference>
<evidence type="ECO:0000256" key="1">
    <source>
        <dbReference type="ARBA" id="ARBA00008514"/>
    </source>
</evidence>
<dbReference type="OrthoDB" id="10023051at2759"/>
<dbReference type="AlphaFoldDB" id="A0A177B5W9"/>
<evidence type="ECO:0000313" key="3">
    <source>
        <dbReference type="Proteomes" id="UP000078046"/>
    </source>
</evidence>
<comment type="caution">
    <text evidence="2">The sequence shown here is derived from an EMBL/GenBank/DDBJ whole genome shotgun (WGS) entry which is preliminary data.</text>
</comment>
<reference evidence="2 3" key="1">
    <citation type="submission" date="2016-04" db="EMBL/GenBank/DDBJ databases">
        <title>The genome of Intoshia linei affirms orthonectids as highly simplified spiralians.</title>
        <authorList>
            <person name="Mikhailov K.V."/>
            <person name="Slusarev G.S."/>
            <person name="Nikitin M.A."/>
            <person name="Logacheva M.D."/>
            <person name="Penin A."/>
            <person name="Aleoshin V."/>
            <person name="Panchin Y.V."/>
        </authorList>
    </citation>
    <scope>NUCLEOTIDE SEQUENCE [LARGE SCALE GENOMIC DNA]</scope>
    <source>
        <strain evidence="2">Intl2013</strain>
        <tissue evidence="2">Whole animal</tissue>
    </source>
</reference>
<gene>
    <name evidence="2" type="ORF">A3Q56_02551</name>
</gene>
<dbReference type="Proteomes" id="UP000078046">
    <property type="component" value="Unassembled WGS sequence"/>
</dbReference>